<evidence type="ECO:0000256" key="1">
    <source>
        <dbReference type="ARBA" id="ARBA00023125"/>
    </source>
</evidence>
<protein>
    <submittedName>
        <fullName evidence="4">TetR family transcriptional regulator</fullName>
    </submittedName>
</protein>
<dbReference type="Gene3D" id="1.10.357.10">
    <property type="entry name" value="Tetracycline Repressor, domain 2"/>
    <property type="match status" value="1"/>
</dbReference>
<dbReference type="Proteomes" id="UP000254070">
    <property type="component" value="Unassembled WGS sequence"/>
</dbReference>
<dbReference type="PROSITE" id="PS50977">
    <property type="entry name" value="HTH_TETR_2"/>
    <property type="match status" value="1"/>
</dbReference>
<evidence type="ECO:0000256" key="2">
    <source>
        <dbReference type="PROSITE-ProRule" id="PRU00335"/>
    </source>
</evidence>
<feature type="DNA-binding region" description="H-T-H motif" evidence="2">
    <location>
        <begin position="34"/>
        <end position="53"/>
    </location>
</feature>
<dbReference type="PANTHER" id="PTHR43479:SF7">
    <property type="entry name" value="TETR-FAMILY TRANSCRIPTIONAL REGULATOR"/>
    <property type="match status" value="1"/>
</dbReference>
<name>A0A377KI89_9ENTE</name>
<keyword evidence="1 2" id="KW-0238">DNA-binding</keyword>
<dbReference type="Pfam" id="PF14278">
    <property type="entry name" value="TetR_C_8"/>
    <property type="match status" value="1"/>
</dbReference>
<accession>A0A377KI89</accession>
<dbReference type="InterPro" id="IPR050624">
    <property type="entry name" value="HTH-type_Tx_Regulator"/>
</dbReference>
<feature type="domain" description="HTH tetR-type" evidence="3">
    <location>
        <begin position="10"/>
        <end position="71"/>
    </location>
</feature>
<sequence>MGNKTDLRVKRTHKMIVEAFVRLLEKEKNYESITIQAIADEAMINRATFYAHFKNKEDLYEQIFDIAIEVFMSVLDLEPLVDGNRIKLNHIIRALTTIYMNIQKNKVLFLTTMDGASIELFRKKLEMFLYDKYASIFNNLQIKESQLEVPIDFITEYMTSIFVGTLHWWITSDTDMTPEELAALVVKLVGNGHLTVLGIEVVK</sequence>
<reference evidence="4 5" key="1">
    <citation type="submission" date="2018-06" db="EMBL/GenBank/DDBJ databases">
        <authorList>
            <consortium name="Pathogen Informatics"/>
            <person name="Doyle S."/>
        </authorList>
    </citation>
    <scope>NUCLEOTIDE SEQUENCE [LARGE SCALE GENOMIC DNA]</scope>
    <source>
        <strain evidence="4 5">NCTC8129</strain>
    </source>
</reference>
<dbReference type="EMBL" id="UGIF01000002">
    <property type="protein sequence ID" value="STP28081.1"/>
    <property type="molecule type" value="Genomic_DNA"/>
</dbReference>
<dbReference type="SUPFAM" id="SSF46689">
    <property type="entry name" value="Homeodomain-like"/>
    <property type="match status" value="1"/>
</dbReference>
<evidence type="ECO:0000313" key="4">
    <source>
        <dbReference type="EMBL" id="STP28081.1"/>
    </source>
</evidence>
<proteinExistence type="predicted"/>
<dbReference type="RefSeq" id="WP_115234538.1">
    <property type="nucleotide sequence ID" value="NZ_UGIF01000002.1"/>
</dbReference>
<dbReference type="AlphaFoldDB" id="A0A377KI89"/>
<evidence type="ECO:0000313" key="5">
    <source>
        <dbReference type="Proteomes" id="UP000254070"/>
    </source>
</evidence>
<dbReference type="InterPro" id="IPR009057">
    <property type="entry name" value="Homeodomain-like_sf"/>
</dbReference>
<dbReference type="PANTHER" id="PTHR43479">
    <property type="entry name" value="ACREF/ENVCD OPERON REPRESSOR-RELATED"/>
    <property type="match status" value="1"/>
</dbReference>
<evidence type="ECO:0000259" key="3">
    <source>
        <dbReference type="PROSITE" id="PS50977"/>
    </source>
</evidence>
<dbReference type="GO" id="GO:0003677">
    <property type="term" value="F:DNA binding"/>
    <property type="evidence" value="ECO:0007669"/>
    <property type="project" value="UniProtKB-UniRule"/>
</dbReference>
<dbReference type="Pfam" id="PF00440">
    <property type="entry name" value="TetR_N"/>
    <property type="match status" value="1"/>
</dbReference>
<gene>
    <name evidence="4" type="primary">bm3R1</name>
    <name evidence="4" type="ORF">NCTC8129_00193</name>
</gene>
<dbReference type="InterPro" id="IPR039532">
    <property type="entry name" value="TetR_C_Firmicutes"/>
</dbReference>
<dbReference type="InterPro" id="IPR001647">
    <property type="entry name" value="HTH_TetR"/>
</dbReference>
<organism evidence="4 5">
    <name type="scientific">Enterococcus durans</name>
    <dbReference type="NCBI Taxonomy" id="53345"/>
    <lineage>
        <taxon>Bacteria</taxon>
        <taxon>Bacillati</taxon>
        <taxon>Bacillota</taxon>
        <taxon>Bacilli</taxon>
        <taxon>Lactobacillales</taxon>
        <taxon>Enterococcaceae</taxon>
        <taxon>Enterococcus</taxon>
    </lineage>
</organism>